<evidence type="ECO:0000256" key="1">
    <source>
        <dbReference type="SAM" id="Phobius"/>
    </source>
</evidence>
<organism evidence="3 4">
    <name type="scientific">Streptosporangium algeriense</name>
    <dbReference type="NCBI Taxonomy" id="1682748"/>
    <lineage>
        <taxon>Bacteria</taxon>
        <taxon>Bacillati</taxon>
        <taxon>Actinomycetota</taxon>
        <taxon>Actinomycetes</taxon>
        <taxon>Streptosporangiales</taxon>
        <taxon>Streptosporangiaceae</taxon>
        <taxon>Streptosporangium</taxon>
    </lineage>
</organism>
<comment type="caution">
    <text evidence="3">The sequence shown here is derived from an EMBL/GenBank/DDBJ whole genome shotgun (WGS) entry which is preliminary data.</text>
</comment>
<protein>
    <submittedName>
        <fullName evidence="3">DUF11 domain-containing protein</fullName>
    </submittedName>
</protein>
<keyword evidence="1" id="KW-0472">Membrane</keyword>
<evidence type="ECO:0000313" key="3">
    <source>
        <dbReference type="EMBL" id="MFD0884829.1"/>
    </source>
</evidence>
<dbReference type="NCBIfam" id="TIGR01451">
    <property type="entry name" value="B_ant_repeat"/>
    <property type="match status" value="1"/>
</dbReference>
<gene>
    <name evidence="3" type="ORF">ACFQ08_09740</name>
</gene>
<proteinExistence type="predicted"/>
<dbReference type="Pfam" id="PF01345">
    <property type="entry name" value="DUF11"/>
    <property type="match status" value="1"/>
</dbReference>
<accession>A0ABW3DP85</accession>
<feature type="domain" description="DUF11" evidence="2">
    <location>
        <begin position="2"/>
        <end position="105"/>
    </location>
</feature>
<dbReference type="InterPro" id="IPR001434">
    <property type="entry name" value="OmcB-like_DUF11"/>
</dbReference>
<sequence length="167" mass="18343">MRAGHEVVFNMTIRNVGPSVAREVVVRDPLDERLAFRSASPDSCGYQDRVLTCRFERLGPEESVTVEWRGRVDPDTPDGYRLRNVAKVSGMTPESRLDNNRGRAEIIVTNRHAGPPPHGPAPVAEPIPGPREELPFTGFPAWPLGLAGLLVGVGSAVRWMARRRGVS</sequence>
<keyword evidence="1" id="KW-1133">Transmembrane helix</keyword>
<evidence type="ECO:0000259" key="2">
    <source>
        <dbReference type="Pfam" id="PF01345"/>
    </source>
</evidence>
<dbReference type="Gene3D" id="2.60.40.10">
    <property type="entry name" value="Immunoglobulins"/>
    <property type="match status" value="1"/>
</dbReference>
<feature type="transmembrane region" description="Helical" evidence="1">
    <location>
        <begin position="141"/>
        <end position="161"/>
    </location>
</feature>
<name>A0ABW3DP85_9ACTN</name>
<keyword evidence="4" id="KW-1185">Reference proteome</keyword>
<evidence type="ECO:0000313" key="4">
    <source>
        <dbReference type="Proteomes" id="UP001597024"/>
    </source>
</evidence>
<dbReference type="Proteomes" id="UP001597024">
    <property type="component" value="Unassembled WGS sequence"/>
</dbReference>
<keyword evidence="1" id="KW-0812">Transmembrane</keyword>
<dbReference type="InterPro" id="IPR047589">
    <property type="entry name" value="DUF11_rpt"/>
</dbReference>
<reference evidence="4" key="1">
    <citation type="journal article" date="2019" name="Int. J. Syst. Evol. Microbiol.">
        <title>The Global Catalogue of Microorganisms (GCM) 10K type strain sequencing project: providing services to taxonomists for standard genome sequencing and annotation.</title>
        <authorList>
            <consortium name="The Broad Institute Genomics Platform"/>
            <consortium name="The Broad Institute Genome Sequencing Center for Infectious Disease"/>
            <person name="Wu L."/>
            <person name="Ma J."/>
        </authorList>
    </citation>
    <scope>NUCLEOTIDE SEQUENCE [LARGE SCALE GENOMIC DNA]</scope>
    <source>
        <strain evidence="4">CCUG 62974</strain>
    </source>
</reference>
<dbReference type="EMBL" id="JBHTHX010000234">
    <property type="protein sequence ID" value="MFD0884829.1"/>
    <property type="molecule type" value="Genomic_DNA"/>
</dbReference>
<dbReference type="InterPro" id="IPR013783">
    <property type="entry name" value="Ig-like_fold"/>
</dbReference>